<dbReference type="PANTHER" id="PTHR33991:SF1">
    <property type="entry name" value="DNA REPAIR PROTEIN RECO"/>
    <property type="match status" value="1"/>
</dbReference>
<dbReference type="Pfam" id="PF11967">
    <property type="entry name" value="RecO_N"/>
    <property type="match status" value="1"/>
</dbReference>
<reference evidence="6" key="1">
    <citation type="submission" date="2017-09" db="EMBL/GenBank/DDBJ databases">
        <title>Depth-based differentiation of microbial function through sediment-hosted aquifers and enrichment of novel symbionts in the deep terrestrial subsurface.</title>
        <authorList>
            <person name="Probst A.J."/>
            <person name="Ladd B."/>
            <person name="Jarett J.K."/>
            <person name="Geller-Mcgrath D.E."/>
            <person name="Sieber C.M.K."/>
            <person name="Emerson J.B."/>
            <person name="Anantharaman K."/>
            <person name="Thomas B.C."/>
            <person name="Malmstrom R."/>
            <person name="Stieglmeier M."/>
            <person name="Klingl A."/>
            <person name="Woyke T."/>
            <person name="Ryan C.M."/>
            <person name="Banfield J.F."/>
        </authorList>
    </citation>
    <scope>NUCLEOTIDE SEQUENCE [LARGE SCALE GENOMIC DNA]</scope>
</reference>
<proteinExistence type="predicted"/>
<accession>A0A2M7REA7</accession>
<keyword evidence="3" id="KW-0234">DNA repair</keyword>
<sequence length="229" mass="26034">MPYLKQTVIVLNKKAVRQADRWYTLLCQNNGKQDVIVRGAAKSSSKLAGHLEVGNKAEVMLAPGKNMVHLAGAKVIDSYHASDNDYDSLLLKWIALKKVNELTYGNEVSVEFFEALDDFLATVGRADKDWSTKVLLYNVLMMHLVTIAGYQIAPRQYFEPQNASFLEQAGQQTIKLDRKTLLTIKFGASQNIEWREKFTLSPKIKLNNEQLKTLHTIINTYFKYYISAL</sequence>
<dbReference type="PANTHER" id="PTHR33991">
    <property type="entry name" value="DNA REPAIR PROTEIN RECO"/>
    <property type="match status" value="1"/>
</dbReference>
<dbReference type="EMBL" id="PFMC01000040">
    <property type="protein sequence ID" value="PIY95085.1"/>
    <property type="molecule type" value="Genomic_DNA"/>
</dbReference>
<evidence type="ECO:0000313" key="6">
    <source>
        <dbReference type="Proteomes" id="UP000228689"/>
    </source>
</evidence>
<evidence type="ECO:0000313" key="5">
    <source>
        <dbReference type="EMBL" id="PIY95085.1"/>
    </source>
</evidence>
<dbReference type="SUPFAM" id="SSF50249">
    <property type="entry name" value="Nucleic acid-binding proteins"/>
    <property type="match status" value="1"/>
</dbReference>
<dbReference type="InterPro" id="IPR003717">
    <property type="entry name" value="RecO"/>
</dbReference>
<dbReference type="InterPro" id="IPR012340">
    <property type="entry name" value="NA-bd_OB-fold"/>
</dbReference>
<dbReference type="GO" id="GO:0043590">
    <property type="term" value="C:bacterial nucleoid"/>
    <property type="evidence" value="ECO:0007669"/>
    <property type="project" value="TreeGrafter"/>
</dbReference>
<keyword evidence="2" id="KW-0233">DNA recombination</keyword>
<feature type="domain" description="DNA replication/recombination mediator RecO N-terminal" evidence="4">
    <location>
        <begin position="1"/>
        <end position="79"/>
    </location>
</feature>
<evidence type="ECO:0000256" key="2">
    <source>
        <dbReference type="ARBA" id="ARBA00023172"/>
    </source>
</evidence>
<comment type="caution">
    <text evidence="5">The sequence shown here is derived from an EMBL/GenBank/DDBJ whole genome shotgun (WGS) entry which is preliminary data.</text>
</comment>
<evidence type="ECO:0000256" key="3">
    <source>
        <dbReference type="ARBA" id="ARBA00023204"/>
    </source>
</evidence>
<dbReference type="Proteomes" id="UP000228689">
    <property type="component" value="Unassembled WGS sequence"/>
</dbReference>
<name>A0A2M7REA7_9BACT</name>
<protein>
    <recommendedName>
        <fullName evidence="4">DNA replication/recombination mediator RecO N-terminal domain-containing protein</fullName>
    </recommendedName>
</protein>
<dbReference type="AlphaFoldDB" id="A0A2M7REA7"/>
<keyword evidence="1" id="KW-0227">DNA damage</keyword>
<dbReference type="InterPro" id="IPR022572">
    <property type="entry name" value="DNA_rep/recomb_RecO_N"/>
</dbReference>
<dbReference type="GO" id="GO:0006302">
    <property type="term" value="P:double-strand break repair"/>
    <property type="evidence" value="ECO:0007669"/>
    <property type="project" value="TreeGrafter"/>
</dbReference>
<organism evidence="5 6">
    <name type="scientific">Candidatus Komeilibacteria bacterium CG_4_10_14_0_8_um_filter_37_78</name>
    <dbReference type="NCBI Taxonomy" id="1974471"/>
    <lineage>
        <taxon>Bacteria</taxon>
        <taxon>Candidatus Komeiliibacteriota</taxon>
    </lineage>
</organism>
<dbReference type="Gene3D" id="2.40.50.140">
    <property type="entry name" value="Nucleic acid-binding proteins"/>
    <property type="match status" value="1"/>
</dbReference>
<evidence type="ECO:0000256" key="1">
    <source>
        <dbReference type="ARBA" id="ARBA00022763"/>
    </source>
</evidence>
<gene>
    <name evidence="5" type="ORF">COY67_01475</name>
</gene>
<evidence type="ECO:0000259" key="4">
    <source>
        <dbReference type="Pfam" id="PF11967"/>
    </source>
</evidence>
<dbReference type="GO" id="GO:0006310">
    <property type="term" value="P:DNA recombination"/>
    <property type="evidence" value="ECO:0007669"/>
    <property type="project" value="UniProtKB-KW"/>
</dbReference>